<evidence type="ECO:0000313" key="2">
    <source>
        <dbReference type="Proteomes" id="UP000070700"/>
    </source>
</evidence>
<organism evidence="1 2">
    <name type="scientific">Mollisia scopiformis</name>
    <name type="common">Conifer needle endophyte fungus</name>
    <name type="synonym">Phialocephala scopiformis</name>
    <dbReference type="NCBI Taxonomy" id="149040"/>
    <lineage>
        <taxon>Eukaryota</taxon>
        <taxon>Fungi</taxon>
        <taxon>Dikarya</taxon>
        <taxon>Ascomycota</taxon>
        <taxon>Pezizomycotina</taxon>
        <taxon>Leotiomycetes</taxon>
        <taxon>Helotiales</taxon>
        <taxon>Mollisiaceae</taxon>
        <taxon>Mollisia</taxon>
    </lineage>
</organism>
<keyword evidence="2" id="KW-1185">Reference proteome</keyword>
<sequence length="120" mass="13184">MPPYENLTVDKTECLCIEDTQPISNANHPVCEVIQSFGPLLPVCRDTVIPNTPDSVFSAESIYVSLLNASTITQIGGIEIEWVSNVSSHLGFDPEIPKLMLFAHPSFCKINEDQSSTFAK</sequence>
<proteinExistence type="predicted"/>
<dbReference type="GeneID" id="28829607"/>
<evidence type="ECO:0000313" key="1">
    <source>
        <dbReference type="EMBL" id="KUJ17162.1"/>
    </source>
</evidence>
<dbReference type="RefSeq" id="XP_018071517.1">
    <property type="nucleotide sequence ID" value="XM_018219881.1"/>
</dbReference>
<gene>
    <name evidence="1" type="ORF">LY89DRAFT_734148</name>
</gene>
<dbReference type="KEGG" id="psco:LY89DRAFT_734148"/>
<name>A0A194XBM3_MOLSC</name>
<accession>A0A194XBM3</accession>
<dbReference type="InParanoid" id="A0A194XBM3"/>
<dbReference type="EMBL" id="KQ947415">
    <property type="protein sequence ID" value="KUJ17162.1"/>
    <property type="molecule type" value="Genomic_DNA"/>
</dbReference>
<dbReference type="Proteomes" id="UP000070700">
    <property type="component" value="Unassembled WGS sequence"/>
</dbReference>
<reference evidence="1 2" key="1">
    <citation type="submission" date="2015-10" db="EMBL/GenBank/DDBJ databases">
        <title>Full genome of DAOMC 229536 Phialocephala scopiformis, a fungal endophyte of spruce producing the potent anti-insectan compound rugulosin.</title>
        <authorList>
            <consortium name="DOE Joint Genome Institute"/>
            <person name="Walker A.K."/>
            <person name="Frasz S.L."/>
            <person name="Seifert K.A."/>
            <person name="Miller J.D."/>
            <person name="Mondo S.J."/>
            <person name="Labutti K."/>
            <person name="Lipzen A."/>
            <person name="Dockter R."/>
            <person name="Kennedy M."/>
            <person name="Grigoriev I.V."/>
            <person name="Spatafora J.W."/>
        </authorList>
    </citation>
    <scope>NUCLEOTIDE SEQUENCE [LARGE SCALE GENOMIC DNA]</scope>
    <source>
        <strain evidence="1 2">CBS 120377</strain>
    </source>
</reference>
<dbReference type="OrthoDB" id="5428890at2759"/>
<protein>
    <submittedName>
        <fullName evidence="1">Uncharacterized protein</fullName>
    </submittedName>
</protein>
<dbReference type="AlphaFoldDB" id="A0A194XBM3"/>